<dbReference type="PANTHER" id="PTHR12059">
    <property type="entry name" value="RIBOSOMAL PROTEIN L23-RELATED"/>
    <property type="match status" value="1"/>
</dbReference>
<evidence type="ECO:0000256" key="1">
    <source>
        <dbReference type="ARBA" id="ARBA00006700"/>
    </source>
</evidence>
<sequence>MTISARTMSTKSLSTMPMSTTPMSTRPMSTTAASEVDIPVTSPPPPSPSTKSFNWSRRRKIQYFPSLPMKFLTFRRKSTRYNYHTAVFAVLPRMTKHEISEYLVSCYSLPKPFKVNTAVMHAKGRRVSGKREVVSIKGREWKKAFVMWKEEDVMPTFEGEVMEDGKDL</sequence>
<dbReference type="SUPFAM" id="SSF54189">
    <property type="entry name" value="Ribosomal proteins S24e, L23 and L15e"/>
    <property type="match status" value="1"/>
</dbReference>
<dbReference type="InterPro" id="IPR012677">
    <property type="entry name" value="Nucleotide-bd_a/b_plait_sf"/>
</dbReference>
<evidence type="ECO:0000256" key="4">
    <source>
        <dbReference type="ARBA" id="ARBA00039977"/>
    </source>
</evidence>
<dbReference type="OrthoDB" id="275582at2759"/>
<dbReference type="Gene3D" id="3.30.70.330">
    <property type="match status" value="1"/>
</dbReference>
<keyword evidence="3" id="KW-0687">Ribonucleoprotein</keyword>
<keyword evidence="7" id="KW-1185">Reference proteome</keyword>
<organism evidence="6 7">
    <name type="scientific">Triparma columacea</name>
    <dbReference type="NCBI Taxonomy" id="722753"/>
    <lineage>
        <taxon>Eukaryota</taxon>
        <taxon>Sar</taxon>
        <taxon>Stramenopiles</taxon>
        <taxon>Ochrophyta</taxon>
        <taxon>Bolidophyceae</taxon>
        <taxon>Parmales</taxon>
        <taxon>Triparmaceae</taxon>
        <taxon>Triparma</taxon>
    </lineage>
</organism>
<proteinExistence type="inferred from homology"/>
<evidence type="ECO:0000313" key="7">
    <source>
        <dbReference type="Proteomes" id="UP001165065"/>
    </source>
</evidence>
<dbReference type="AlphaFoldDB" id="A0A9W7GDF3"/>
<dbReference type="Proteomes" id="UP001165065">
    <property type="component" value="Unassembled WGS sequence"/>
</dbReference>
<dbReference type="InterPro" id="IPR012678">
    <property type="entry name" value="Ribosomal_uL23/eL15/eS24_sf"/>
</dbReference>
<dbReference type="GO" id="GO:0032543">
    <property type="term" value="P:mitochondrial translation"/>
    <property type="evidence" value="ECO:0007669"/>
    <property type="project" value="TreeGrafter"/>
</dbReference>
<protein>
    <recommendedName>
        <fullName evidence="4">Large ribosomal subunit protein uL23m</fullName>
    </recommendedName>
</protein>
<dbReference type="PANTHER" id="PTHR12059:SF5">
    <property type="entry name" value="LARGE RIBOSOMAL SUBUNIT PROTEIN UL23M"/>
    <property type="match status" value="1"/>
</dbReference>
<gene>
    <name evidence="6" type="ORF">TrCOL_g12902</name>
</gene>
<dbReference type="Pfam" id="PF00276">
    <property type="entry name" value="Ribosomal_L23"/>
    <property type="match status" value="1"/>
</dbReference>
<dbReference type="GO" id="GO:0005762">
    <property type="term" value="C:mitochondrial large ribosomal subunit"/>
    <property type="evidence" value="ECO:0007669"/>
    <property type="project" value="TreeGrafter"/>
</dbReference>
<keyword evidence="2" id="KW-0689">Ribosomal protein</keyword>
<feature type="region of interest" description="Disordered" evidence="5">
    <location>
        <begin position="1"/>
        <end position="53"/>
    </location>
</feature>
<name>A0A9W7GDF3_9STRA</name>
<accession>A0A9W7GDF3</accession>
<evidence type="ECO:0000256" key="5">
    <source>
        <dbReference type="SAM" id="MobiDB-lite"/>
    </source>
</evidence>
<evidence type="ECO:0000313" key="6">
    <source>
        <dbReference type="EMBL" id="GMI42138.1"/>
    </source>
</evidence>
<evidence type="ECO:0000256" key="2">
    <source>
        <dbReference type="ARBA" id="ARBA00022980"/>
    </source>
</evidence>
<comment type="caution">
    <text evidence="6">The sequence shown here is derived from an EMBL/GenBank/DDBJ whole genome shotgun (WGS) entry which is preliminary data.</text>
</comment>
<dbReference type="EMBL" id="BRYA01000166">
    <property type="protein sequence ID" value="GMI42138.1"/>
    <property type="molecule type" value="Genomic_DNA"/>
</dbReference>
<dbReference type="InterPro" id="IPR013025">
    <property type="entry name" value="Ribosomal_uL23-like"/>
</dbReference>
<feature type="compositionally biased region" description="Low complexity" evidence="5">
    <location>
        <begin position="7"/>
        <end position="31"/>
    </location>
</feature>
<evidence type="ECO:0000256" key="3">
    <source>
        <dbReference type="ARBA" id="ARBA00023274"/>
    </source>
</evidence>
<reference evidence="7" key="1">
    <citation type="journal article" date="2023" name="Commun. Biol.">
        <title>Genome analysis of Parmales, the sister group of diatoms, reveals the evolutionary specialization of diatoms from phago-mixotrophs to photoautotrophs.</title>
        <authorList>
            <person name="Ban H."/>
            <person name="Sato S."/>
            <person name="Yoshikawa S."/>
            <person name="Yamada K."/>
            <person name="Nakamura Y."/>
            <person name="Ichinomiya M."/>
            <person name="Sato N."/>
            <person name="Blanc-Mathieu R."/>
            <person name="Endo H."/>
            <person name="Kuwata A."/>
            <person name="Ogata H."/>
        </authorList>
    </citation>
    <scope>NUCLEOTIDE SEQUENCE [LARGE SCALE GENOMIC DNA]</scope>
</reference>
<comment type="similarity">
    <text evidence="1">Belongs to the universal ribosomal protein uL23 family.</text>
</comment>
<dbReference type="GO" id="GO:0003735">
    <property type="term" value="F:structural constituent of ribosome"/>
    <property type="evidence" value="ECO:0007669"/>
    <property type="project" value="InterPro"/>
</dbReference>